<evidence type="ECO:0000256" key="1">
    <source>
        <dbReference type="ARBA" id="ARBA00022574"/>
    </source>
</evidence>
<dbReference type="CDD" id="cd00200">
    <property type="entry name" value="WD40"/>
    <property type="match status" value="1"/>
</dbReference>
<dbReference type="InterPro" id="IPR020472">
    <property type="entry name" value="WD40_PAC1"/>
</dbReference>
<dbReference type="PROSITE" id="PS50082">
    <property type="entry name" value="WD_REPEATS_2"/>
    <property type="match status" value="3"/>
</dbReference>
<dbReference type="OrthoDB" id="5782056at2"/>
<dbReference type="InterPro" id="IPR015943">
    <property type="entry name" value="WD40/YVTN_repeat-like_dom_sf"/>
</dbReference>
<keyword evidence="2" id="KW-0677">Repeat</keyword>
<name>B8HU33_CYAP4</name>
<reference evidence="5" key="1">
    <citation type="submission" date="2009-01" db="EMBL/GenBank/DDBJ databases">
        <title>Complete sequence of chromosome Cyanothece sp. PCC 7425.</title>
        <authorList>
            <consortium name="US DOE Joint Genome Institute"/>
            <person name="Lucas S."/>
            <person name="Copeland A."/>
            <person name="Lapidus A."/>
            <person name="Glavina del Rio T."/>
            <person name="Dalin E."/>
            <person name="Tice H."/>
            <person name="Bruce D."/>
            <person name="Goodwin L."/>
            <person name="Pitluck S."/>
            <person name="Sims D."/>
            <person name="Meineke L."/>
            <person name="Brettin T."/>
            <person name="Detter J.C."/>
            <person name="Han C."/>
            <person name="Larimer F."/>
            <person name="Land M."/>
            <person name="Hauser L."/>
            <person name="Kyrpides N."/>
            <person name="Ovchinnikova G."/>
            <person name="Liberton M."/>
            <person name="Stoeckel J."/>
            <person name="Banerjee A."/>
            <person name="Singh A."/>
            <person name="Page L."/>
            <person name="Sato H."/>
            <person name="Zhao L."/>
            <person name="Sherman L."/>
            <person name="Pakrasi H."/>
            <person name="Richardson P."/>
        </authorList>
    </citation>
    <scope>NUCLEOTIDE SEQUENCE</scope>
    <source>
        <strain evidence="5">PCC 7425</strain>
    </source>
</reference>
<dbReference type="eggNOG" id="COG4248">
    <property type="taxonomic scope" value="Bacteria"/>
</dbReference>
<dbReference type="InterPro" id="IPR011009">
    <property type="entry name" value="Kinase-like_dom_sf"/>
</dbReference>
<organism evidence="5">
    <name type="scientific">Cyanothece sp. (strain PCC 7425 / ATCC 29141)</name>
    <dbReference type="NCBI Taxonomy" id="395961"/>
    <lineage>
        <taxon>Bacteria</taxon>
        <taxon>Bacillati</taxon>
        <taxon>Cyanobacteriota</taxon>
        <taxon>Cyanophyceae</taxon>
        <taxon>Gomontiellales</taxon>
        <taxon>Cyanothecaceae</taxon>
        <taxon>Cyanothece</taxon>
    </lineage>
</organism>
<dbReference type="eggNOG" id="COG2319">
    <property type="taxonomic scope" value="Bacteria"/>
</dbReference>
<dbReference type="Gene3D" id="2.130.10.10">
    <property type="entry name" value="YVTN repeat-like/Quinoprotein amine dehydrogenase"/>
    <property type="match status" value="2"/>
</dbReference>
<evidence type="ECO:0000313" key="5">
    <source>
        <dbReference type="EMBL" id="ACL42953.1"/>
    </source>
</evidence>
<proteinExistence type="predicted"/>
<dbReference type="GO" id="GO:0005524">
    <property type="term" value="F:ATP binding"/>
    <property type="evidence" value="ECO:0007669"/>
    <property type="project" value="InterPro"/>
</dbReference>
<dbReference type="Gene3D" id="1.10.510.10">
    <property type="entry name" value="Transferase(Phosphotransferase) domain 1"/>
    <property type="match status" value="1"/>
</dbReference>
<feature type="repeat" description="WD" evidence="3">
    <location>
        <begin position="501"/>
        <end position="542"/>
    </location>
</feature>
<evidence type="ECO:0000256" key="2">
    <source>
        <dbReference type="ARBA" id="ARBA00022737"/>
    </source>
</evidence>
<dbReference type="AlphaFoldDB" id="B8HU33"/>
<sequence>MSQAVGQVLICASTGRSLTLTQQIASSGEGTVWETSQSGYLAKLYHDPTPERLQKLRVMVAYPPHDPMQKVNHISFAWPQELLRNRQGQEVGFLMPTIKNSVKLSSIYNPRLRNRKAPRFNWYYLHTTALNIASVIESIHQKGYVVGDIKPQNLLVNNRALVSVIDTDSFQIKDPQTGRVYRCLVGSEGFTPVELMGKDLSGLDQTEVHDRFRLGVLIYLLLFGDHPFKGKWMGGGEPPNPMELIRQGFWPYAPKSLIQEGPSTIPLAVVHPSLQSCFRRCFTDGHHQPHLRPTATEWVQAIRTAIAVLQGCDRQSNHYFNRLYGRCYWCERRAKLGLDVFDLKIPPKPPAKPLGKAAVASPRMLSSTALWRPSSMAMVPVTRRKSFYDRNKKELGAAAAFMLAAVCLGLLIAPGDLRQPGVFQNLQNWIMPGSSSNTLAEINSKPNPPAQIPPAEAIRMPSLSRRGAMAISPNGQLLVTGGQDASIQLWDLTRGDLVQTLHGHSDQVIALAISRDGTTLFSSAADGEIMSWNLATGELQAIATESVNSSSSLRSAVIHPGSAMIASSNWAGDINVRDLQTGKSLRSLRDDLGSSPIITVSANGTLLASSSLNGDIKLWALPMGRLVQSFPDLQDWQPMEFTRSLALTPEGKTLASGDQKGLILLRNALTGKVLRTLEGHQGLILSLLISANGQTLVSSSADHTVKIWNLNRGTLVRTLSSPESSMVNLVLSHNGQVLVGVSEHQLIHVWQVETGQLLHRLP</sequence>
<dbReference type="SMART" id="SM00320">
    <property type="entry name" value="WD40"/>
    <property type="match status" value="7"/>
</dbReference>
<evidence type="ECO:0000256" key="3">
    <source>
        <dbReference type="PROSITE-ProRule" id="PRU00221"/>
    </source>
</evidence>
<dbReference type="InterPro" id="IPR036322">
    <property type="entry name" value="WD40_repeat_dom_sf"/>
</dbReference>
<feature type="domain" description="Protein kinase" evidence="4">
    <location>
        <begin position="18"/>
        <end position="306"/>
    </location>
</feature>
<dbReference type="InterPro" id="IPR000719">
    <property type="entry name" value="Prot_kinase_dom"/>
</dbReference>
<accession>B8HU33</accession>
<evidence type="ECO:0000259" key="4">
    <source>
        <dbReference type="PROSITE" id="PS50011"/>
    </source>
</evidence>
<dbReference type="PANTHER" id="PTHR19848">
    <property type="entry name" value="WD40 REPEAT PROTEIN"/>
    <property type="match status" value="1"/>
</dbReference>
<dbReference type="SUPFAM" id="SSF56112">
    <property type="entry name" value="Protein kinase-like (PK-like)"/>
    <property type="match status" value="1"/>
</dbReference>
<dbReference type="SUPFAM" id="SSF50978">
    <property type="entry name" value="WD40 repeat-like"/>
    <property type="match status" value="1"/>
</dbReference>
<dbReference type="PROSITE" id="PS50294">
    <property type="entry name" value="WD_REPEATS_REGION"/>
    <property type="match status" value="2"/>
</dbReference>
<dbReference type="InterPro" id="IPR001680">
    <property type="entry name" value="WD40_rpt"/>
</dbReference>
<feature type="repeat" description="WD" evidence="3">
    <location>
        <begin position="468"/>
        <end position="500"/>
    </location>
</feature>
<dbReference type="PRINTS" id="PR00320">
    <property type="entry name" value="GPROTEINBRPT"/>
</dbReference>
<feature type="repeat" description="WD" evidence="3">
    <location>
        <begin position="677"/>
        <end position="718"/>
    </location>
</feature>
<dbReference type="Pfam" id="PF00400">
    <property type="entry name" value="WD40"/>
    <property type="match status" value="4"/>
</dbReference>
<dbReference type="STRING" id="395961.Cyan7425_0562"/>
<protein>
    <submittedName>
        <fullName evidence="5">WD-40 repeat protein</fullName>
    </submittedName>
</protein>
<dbReference type="EMBL" id="CP001344">
    <property type="protein sequence ID" value="ACL42953.1"/>
    <property type="molecule type" value="Genomic_DNA"/>
</dbReference>
<dbReference type="HOGENOM" id="CLU_352197_0_0_3"/>
<dbReference type="PANTHER" id="PTHR19848:SF8">
    <property type="entry name" value="F-BOX AND WD REPEAT DOMAIN CONTAINING 7"/>
    <property type="match status" value="1"/>
</dbReference>
<dbReference type="PROSITE" id="PS50011">
    <property type="entry name" value="PROTEIN_KINASE_DOM"/>
    <property type="match status" value="1"/>
</dbReference>
<gene>
    <name evidence="5" type="ordered locus">Cyan7425_0562</name>
</gene>
<dbReference type="Pfam" id="PF00069">
    <property type="entry name" value="Pkinase"/>
    <property type="match status" value="1"/>
</dbReference>
<dbReference type="GO" id="GO:0004672">
    <property type="term" value="F:protein kinase activity"/>
    <property type="evidence" value="ECO:0007669"/>
    <property type="project" value="InterPro"/>
</dbReference>
<keyword evidence="1 3" id="KW-0853">WD repeat</keyword>
<dbReference type="InterPro" id="IPR019775">
    <property type="entry name" value="WD40_repeat_CS"/>
</dbReference>
<dbReference type="KEGG" id="cyn:Cyan7425_0562"/>
<dbReference type="PROSITE" id="PS00678">
    <property type="entry name" value="WD_REPEATS_1"/>
    <property type="match status" value="3"/>
</dbReference>